<feature type="compositionally biased region" description="Basic residues" evidence="3">
    <location>
        <begin position="705"/>
        <end position="722"/>
    </location>
</feature>
<dbReference type="GO" id="GO:0000209">
    <property type="term" value="P:protein polyubiquitination"/>
    <property type="evidence" value="ECO:0007669"/>
    <property type="project" value="TreeGrafter"/>
</dbReference>
<dbReference type="GO" id="GO:0043161">
    <property type="term" value="P:proteasome-mediated ubiquitin-dependent protein catabolic process"/>
    <property type="evidence" value="ECO:0007669"/>
    <property type="project" value="TreeGrafter"/>
</dbReference>
<feature type="repeat" description="NHL" evidence="2">
    <location>
        <begin position="743"/>
        <end position="786"/>
    </location>
</feature>
<proteinExistence type="predicted"/>
<feature type="region of interest" description="Disordered" evidence="3">
    <location>
        <begin position="384"/>
        <end position="420"/>
    </location>
</feature>
<evidence type="ECO:0000256" key="1">
    <source>
        <dbReference type="ARBA" id="ARBA00022737"/>
    </source>
</evidence>
<dbReference type="PANTHER" id="PTHR24104:SF53">
    <property type="match status" value="1"/>
</dbReference>
<sequence>MGELPALLSDLAWTCQQLEQIKAKQTKDHEQVAKSFEKTMLSILEKEQAILHHVESESQRLRDRLYDIKKRNDLALQDGVTEINSLVQEIVGISSQLKQALGTSNDSDAVIRKIKERVSNIFLKRKSINVSLRKVFFIPHPLTLPTLGDIRYEEQSLGFSIPCPSTKIPTGCVEDGNPVFLSDEKPPWEETSESSTDPRNVRVEMSEEGRDGDSGLTGTWSYPKAQKVISCYKPTMTFSPLEKAVKEVELDRSQQPTNKTRMHNPAKQQSLCAQIKGNSRALSAGEGNETPRTFLVASRAAPKEFPQMKRSRLFVKKLPIIRNSNLSSAVESCVVRPASQQVTTSPGLRKGHQLHRPSPGPTTKSTLAGLQADSWSMDENIKLHDKRSSTPSKPSEPVSQMSCDDINSNGEESTVSQDQDTIFRATTAYVVEDQSDCSEHTLEEEENSADRDPRTFREMAIRDSRMPSAKINAGVDPSARWQNETDSSICEDQASRSSMDFQDRDTDDSPVIDPIMTPSLTTNYLRSHKAGSEASYGPTRSVSPAESVTSTCTFVIESDREKETGGTTHPTRPFSQSLSRSTKKVLPVISSSSRRCETQSPHQLSKSKNSSHARSCPQNAIPNVRNQPFRHTSAWKPIPKSSSMPYIERIPRQARSSTKHHKPSASERRDSVSSSSSCWSNPRSLASSVPSGARREVQVRERPGPNRKKSPRAPHHLPNKRFSKSESNLVHFPPEDGSPDKLVKQFGKFGSGRAELNLPHGIHSSTSGSLYIVDYGNRRLQVMDAKGKVLQQIALRTKNYFDVAVNSRGLIALTNSTDRIMEVYNRHGRFLQAISRNWGAPRGITANHQDEFIVADMKLGTLWALTLDSSSGRLKESTVVPGFNKPYLVNCNSQGLLVISERGFDGGCCLKVLREDWQIVKVLGLKGNPGPTLSNPWGVCIDSEGGVLVADWGKCHSIVYFPPAKPARCIVTEGLSSPRGLALWQDRLLLVADSMHSCIKVFQYQ</sequence>
<feature type="compositionally biased region" description="Basic and acidic residues" evidence="3">
    <location>
        <begin position="199"/>
        <end position="213"/>
    </location>
</feature>
<dbReference type="GeneTree" id="ENSGT00940000164246"/>
<feature type="region of interest" description="Disordered" evidence="3">
    <location>
        <begin position="470"/>
        <end position="517"/>
    </location>
</feature>
<feature type="compositionally biased region" description="Low complexity" evidence="3">
    <location>
        <begin position="672"/>
        <end position="684"/>
    </location>
</feature>
<feature type="compositionally biased region" description="Polar residues" evidence="3">
    <location>
        <begin position="389"/>
        <end position="420"/>
    </location>
</feature>
<feature type="compositionally biased region" description="Polar residues" evidence="3">
    <location>
        <begin position="589"/>
        <end position="630"/>
    </location>
</feature>
<dbReference type="Ensembl" id="ENSLLET00000021936.1">
    <property type="protein sequence ID" value="ENSLLEP00000021120.1"/>
    <property type="gene ID" value="ENSLLEG00000013379.1"/>
</dbReference>
<feature type="region of interest" description="Disordered" evidence="3">
    <location>
        <begin position="183"/>
        <end position="218"/>
    </location>
</feature>
<keyword evidence="5" id="KW-1185">Reference proteome</keyword>
<name>A0A8C5N3I9_9ANUR</name>
<reference evidence="4" key="2">
    <citation type="submission" date="2025-09" db="UniProtKB">
        <authorList>
            <consortium name="Ensembl"/>
        </authorList>
    </citation>
    <scope>IDENTIFICATION</scope>
</reference>
<dbReference type="OrthoDB" id="10020332at2759"/>
<keyword evidence="1" id="KW-0677">Repeat</keyword>
<evidence type="ECO:0000313" key="5">
    <source>
        <dbReference type="Proteomes" id="UP000694569"/>
    </source>
</evidence>
<accession>A0A8C5N3I9</accession>
<dbReference type="PANTHER" id="PTHR24104">
    <property type="entry name" value="E3 UBIQUITIN-PROTEIN LIGASE NHLRC1-RELATED"/>
    <property type="match status" value="1"/>
</dbReference>
<dbReference type="InterPro" id="IPR001258">
    <property type="entry name" value="NHL_repeat"/>
</dbReference>
<evidence type="ECO:0000313" key="4">
    <source>
        <dbReference type="Ensembl" id="ENSLLEP00000021120.1"/>
    </source>
</evidence>
<dbReference type="Gene3D" id="2.120.10.30">
    <property type="entry name" value="TolB, C-terminal domain"/>
    <property type="match status" value="1"/>
</dbReference>
<dbReference type="PROSITE" id="PS51125">
    <property type="entry name" value="NHL"/>
    <property type="match status" value="1"/>
</dbReference>
<dbReference type="AlphaFoldDB" id="A0A8C5N3I9"/>
<dbReference type="Pfam" id="PF01436">
    <property type="entry name" value="NHL"/>
    <property type="match status" value="1"/>
</dbReference>
<feature type="region of interest" description="Disordered" evidence="3">
    <location>
        <begin position="340"/>
        <end position="367"/>
    </location>
</feature>
<reference evidence="4" key="1">
    <citation type="submission" date="2025-08" db="UniProtKB">
        <authorList>
            <consortium name="Ensembl"/>
        </authorList>
    </citation>
    <scope>IDENTIFICATION</scope>
</reference>
<dbReference type="SUPFAM" id="SSF101898">
    <property type="entry name" value="NHL repeat"/>
    <property type="match status" value="1"/>
</dbReference>
<evidence type="ECO:0000256" key="2">
    <source>
        <dbReference type="PROSITE-ProRule" id="PRU00504"/>
    </source>
</evidence>
<feature type="compositionally biased region" description="Basic and acidic residues" evidence="3">
    <location>
        <begin position="693"/>
        <end position="704"/>
    </location>
</feature>
<feature type="compositionally biased region" description="Polar residues" evidence="3">
    <location>
        <begin position="565"/>
        <end position="580"/>
    </location>
</feature>
<dbReference type="GO" id="GO:0061630">
    <property type="term" value="F:ubiquitin protein ligase activity"/>
    <property type="evidence" value="ECO:0007669"/>
    <property type="project" value="TreeGrafter"/>
</dbReference>
<feature type="region of interest" description="Disordered" evidence="3">
    <location>
        <begin position="558"/>
        <end position="739"/>
    </location>
</feature>
<dbReference type="Proteomes" id="UP000694569">
    <property type="component" value="Unplaced"/>
</dbReference>
<dbReference type="InterPro" id="IPR011042">
    <property type="entry name" value="6-blade_b-propeller_TolB-like"/>
</dbReference>
<feature type="compositionally biased region" description="Polar residues" evidence="3">
    <location>
        <begin position="480"/>
        <end position="500"/>
    </location>
</feature>
<evidence type="ECO:0000256" key="3">
    <source>
        <dbReference type="SAM" id="MobiDB-lite"/>
    </source>
</evidence>
<feature type="region of interest" description="Disordered" evidence="3">
    <location>
        <begin position="434"/>
        <end position="453"/>
    </location>
</feature>
<dbReference type="InterPro" id="IPR050952">
    <property type="entry name" value="TRIM-NHL_E3_ligases"/>
</dbReference>
<organism evidence="4 5">
    <name type="scientific">Leptobrachium leishanense</name>
    <name type="common">Leishan spiny toad</name>
    <dbReference type="NCBI Taxonomy" id="445787"/>
    <lineage>
        <taxon>Eukaryota</taxon>
        <taxon>Metazoa</taxon>
        <taxon>Chordata</taxon>
        <taxon>Craniata</taxon>
        <taxon>Vertebrata</taxon>
        <taxon>Euteleostomi</taxon>
        <taxon>Amphibia</taxon>
        <taxon>Batrachia</taxon>
        <taxon>Anura</taxon>
        <taxon>Pelobatoidea</taxon>
        <taxon>Megophryidae</taxon>
        <taxon>Leptobrachium</taxon>
    </lineage>
</organism>
<protein>
    <submittedName>
        <fullName evidence="4">Uncharacterized protein</fullName>
    </submittedName>
</protein>